<keyword evidence="2" id="KW-1185">Reference proteome</keyword>
<gene>
    <name evidence="1" type="ORF">A4A58_17925</name>
</gene>
<dbReference type="AlphaFoldDB" id="A0A163X9U7"/>
<dbReference type="OrthoDB" id="7875733at2"/>
<evidence type="ECO:0000313" key="1">
    <source>
        <dbReference type="EMBL" id="KZD20618.1"/>
    </source>
</evidence>
<dbReference type="Proteomes" id="UP000076574">
    <property type="component" value="Unassembled WGS sequence"/>
</dbReference>
<proteinExistence type="predicted"/>
<name>A0A163X9U7_9BRAD</name>
<dbReference type="EMBL" id="LVYV01000055">
    <property type="protein sequence ID" value="KZD20618.1"/>
    <property type="molecule type" value="Genomic_DNA"/>
</dbReference>
<comment type="caution">
    <text evidence="1">The sequence shown here is derived from an EMBL/GenBank/DDBJ whole genome shotgun (WGS) entry which is preliminary data.</text>
</comment>
<dbReference type="STRING" id="943830.A4A58_17925"/>
<evidence type="ECO:0000313" key="2">
    <source>
        <dbReference type="Proteomes" id="UP000076574"/>
    </source>
</evidence>
<organism evidence="1 2">
    <name type="scientific">Tardiphaga robiniae</name>
    <dbReference type="NCBI Taxonomy" id="943830"/>
    <lineage>
        <taxon>Bacteria</taxon>
        <taxon>Pseudomonadati</taxon>
        <taxon>Pseudomonadota</taxon>
        <taxon>Alphaproteobacteria</taxon>
        <taxon>Hyphomicrobiales</taxon>
        <taxon>Nitrobacteraceae</taxon>
        <taxon>Tardiphaga</taxon>
    </lineage>
</organism>
<protein>
    <submittedName>
        <fullName evidence="1">Uncharacterized protein</fullName>
    </submittedName>
</protein>
<reference evidence="1 2" key="1">
    <citation type="submission" date="2016-03" db="EMBL/GenBank/DDBJ databases">
        <title>Microsymbionts genomes from the relict species Vavilovia formosa (Stev.) Fed.</title>
        <authorList>
            <person name="Kopat V."/>
            <person name="Chirak E."/>
            <person name="Kimeklis A."/>
            <person name="Andronov E."/>
        </authorList>
    </citation>
    <scope>NUCLEOTIDE SEQUENCE [LARGE SCALE GENOMIC DNA]</scope>
    <source>
        <strain evidence="1 2">Vaf07</strain>
    </source>
</reference>
<accession>A0A163X9U7</accession>
<sequence>MMNPPSEIALNQTDPDFALRVVASARPTLPSCDGTICAGPFTADRILAHPALGAGIRRQAQALLALHQASPRATAPFATQQRWLMSQAGLAQYFRNDLAQPGSGVLAERFIAAVLSHGVASRNTAAAFVNEMLKYGVVRYVADSAGRRQRPFEPASATLSMLLYWLAAHLVTLDGFDGGARAVALDRRPSLLGVIHPAIADGLLASHSIRQPDGTFALFTWVDDGGVVMDRLIAGCAEPADDARIRTDVTSVSALAQGLNLSRTQLGRKFAAAEAMGSLGWSGTRGKSAMWVSQAFWRDYHAAQAVKLAIVDAAFAAACADDPSPMHAEPPA</sequence>